<dbReference type="InterPro" id="IPR019844">
    <property type="entry name" value="CSD_CS"/>
</dbReference>
<dbReference type="InterPro" id="IPR050181">
    <property type="entry name" value="Cold_shock_domain"/>
</dbReference>
<dbReference type="PRINTS" id="PR00050">
    <property type="entry name" value="COLDSHOCK"/>
</dbReference>
<dbReference type="Gene3D" id="2.40.50.140">
    <property type="entry name" value="Nucleic acid-binding proteins"/>
    <property type="match status" value="1"/>
</dbReference>
<comment type="subcellular location">
    <subcellularLocation>
        <location evidence="1">Cytoplasm</location>
    </subcellularLocation>
</comment>
<dbReference type="PROSITE" id="PS51857">
    <property type="entry name" value="CSD_2"/>
    <property type="match status" value="1"/>
</dbReference>
<reference evidence="4" key="1">
    <citation type="journal article" date="2019" name="Int. J. Syst. Evol. Microbiol.">
        <title>The Global Catalogue of Microorganisms (GCM) 10K type strain sequencing project: providing services to taxonomists for standard genome sequencing and annotation.</title>
        <authorList>
            <consortium name="The Broad Institute Genomics Platform"/>
            <consortium name="The Broad Institute Genome Sequencing Center for Infectious Disease"/>
            <person name="Wu L."/>
            <person name="Ma J."/>
        </authorList>
    </citation>
    <scope>NUCLEOTIDE SEQUENCE [LARGE SCALE GENOMIC DNA]</scope>
    <source>
        <strain evidence="4">CGMCC 4.7427</strain>
    </source>
</reference>
<dbReference type="InterPro" id="IPR002059">
    <property type="entry name" value="CSP_DNA-bd"/>
</dbReference>
<evidence type="ECO:0000313" key="4">
    <source>
        <dbReference type="Proteomes" id="UP001595878"/>
    </source>
</evidence>
<name>A0ABV9LCU4_9FLAO</name>
<dbReference type="SUPFAM" id="SSF50249">
    <property type="entry name" value="Nucleic acid-binding proteins"/>
    <property type="match status" value="1"/>
</dbReference>
<organism evidence="3 4">
    <name type="scientific">Dokdonia genika</name>
    <dbReference type="NCBI Taxonomy" id="308113"/>
    <lineage>
        <taxon>Bacteria</taxon>
        <taxon>Pseudomonadati</taxon>
        <taxon>Bacteroidota</taxon>
        <taxon>Flavobacteriia</taxon>
        <taxon>Flavobacteriales</taxon>
        <taxon>Flavobacteriaceae</taxon>
        <taxon>Dokdonia</taxon>
    </lineage>
</organism>
<proteinExistence type="predicted"/>
<dbReference type="Proteomes" id="UP001595878">
    <property type="component" value="Unassembled WGS sequence"/>
</dbReference>
<dbReference type="CDD" id="cd04458">
    <property type="entry name" value="CSP_CDS"/>
    <property type="match status" value="1"/>
</dbReference>
<sequence length="82" mass="9286">MIKAFFNRLFGSTKASIRKEGKVKFFNTKKGFGFIAIDNSDEEVFVHTTNVTGRLRENDKVTFEVEDGEKGPSAVNVKRVKK</sequence>
<dbReference type="RefSeq" id="WP_021779133.1">
    <property type="nucleotide sequence ID" value="NZ_JBHSHB010000024.1"/>
</dbReference>
<gene>
    <name evidence="3" type="ORF">ACFO5T_13900</name>
</gene>
<accession>A0ABV9LCU4</accession>
<evidence type="ECO:0000313" key="3">
    <source>
        <dbReference type="EMBL" id="MFC4691528.1"/>
    </source>
</evidence>
<dbReference type="InterPro" id="IPR011129">
    <property type="entry name" value="CSD"/>
</dbReference>
<dbReference type="Pfam" id="PF00313">
    <property type="entry name" value="CSD"/>
    <property type="match status" value="1"/>
</dbReference>
<dbReference type="SMART" id="SM00357">
    <property type="entry name" value="CSP"/>
    <property type="match status" value="1"/>
</dbReference>
<dbReference type="PANTHER" id="PTHR11544">
    <property type="entry name" value="COLD SHOCK DOMAIN CONTAINING PROTEINS"/>
    <property type="match status" value="1"/>
</dbReference>
<evidence type="ECO:0000259" key="2">
    <source>
        <dbReference type="PROSITE" id="PS51857"/>
    </source>
</evidence>
<comment type="caution">
    <text evidence="3">The sequence shown here is derived from an EMBL/GenBank/DDBJ whole genome shotgun (WGS) entry which is preliminary data.</text>
</comment>
<dbReference type="PROSITE" id="PS00352">
    <property type="entry name" value="CSD_1"/>
    <property type="match status" value="1"/>
</dbReference>
<evidence type="ECO:0000256" key="1">
    <source>
        <dbReference type="RuleBase" id="RU000408"/>
    </source>
</evidence>
<protein>
    <submittedName>
        <fullName evidence="3">Cold-shock protein</fullName>
    </submittedName>
</protein>
<dbReference type="EMBL" id="JBHSHB010000024">
    <property type="protein sequence ID" value="MFC4691528.1"/>
    <property type="molecule type" value="Genomic_DNA"/>
</dbReference>
<keyword evidence="4" id="KW-1185">Reference proteome</keyword>
<feature type="domain" description="CSD" evidence="2">
    <location>
        <begin position="18"/>
        <end position="79"/>
    </location>
</feature>
<dbReference type="InterPro" id="IPR012340">
    <property type="entry name" value="NA-bd_OB-fold"/>
</dbReference>